<evidence type="ECO:0000256" key="10">
    <source>
        <dbReference type="ARBA" id="ARBA00023136"/>
    </source>
</evidence>
<dbReference type="Pfam" id="PF01312">
    <property type="entry name" value="Bac_export_2"/>
    <property type="match status" value="1"/>
</dbReference>
<keyword evidence="4 13" id="KW-0813">Transport</keyword>
<comment type="caution">
    <text evidence="15">The sequence shown here is derived from an EMBL/GenBank/DDBJ whole genome shotgun (WGS) entry which is preliminary data.</text>
</comment>
<evidence type="ECO:0000313" key="15">
    <source>
        <dbReference type="EMBL" id="KEY91521.1"/>
    </source>
</evidence>
<keyword evidence="6 13" id="KW-0812">Transmembrane</keyword>
<sequence>MKSSGEERTEEATPRHLQQARSKGQVARSKELSSVLVLIFGAISLIWFGDALAKALFRTMYRLFTLSHEEIFSLSKLNHIILNSLSDLFSQLILILITLFIASLVGTFGVGGLHFSARAAMPKLSKINPSIGFKRMIGLHTWVELIKSILKILIVSSIAFYLINTSKKELFQLNMGAFPKNIFDALSTLLNFTLLISCSLLPIVAIDVPFQILRHTAQLKMSKQEVKDEYRNTEGRPEIKGRIRLLQREMAQRRMMTNVLEADVIITNPKYFSVALRYKQNLDKTPILIAKGIDYMALRIKKVANENNIQIVPAPTLARSLYYTTELEEKIPDGLFTAVAQVLAYVFQLKQYRKHGGRRPTFKSENIPIPSNLRY</sequence>
<evidence type="ECO:0000256" key="7">
    <source>
        <dbReference type="ARBA" id="ARBA00022795"/>
    </source>
</evidence>
<feature type="transmembrane region" description="Helical" evidence="13">
    <location>
        <begin position="35"/>
        <end position="57"/>
    </location>
</feature>
<dbReference type="Gene3D" id="3.40.1690.10">
    <property type="entry name" value="secretion proteins EscU"/>
    <property type="match status" value="1"/>
</dbReference>
<dbReference type="Gene3D" id="6.10.250.2080">
    <property type="match status" value="1"/>
</dbReference>
<keyword evidence="8 13" id="KW-0653">Protein transport</keyword>
<comment type="function">
    <text evidence="12 13">Required for formation of the rod structure in the basal body of the flagellar apparatus. Together with FliI and FliH, may constitute the export apparatus of flagellin.</text>
</comment>
<keyword evidence="15" id="KW-0969">Cilium</keyword>
<keyword evidence="16" id="KW-1185">Reference proteome</keyword>
<feature type="transmembrane region" description="Helical" evidence="13">
    <location>
        <begin position="92"/>
        <end position="116"/>
    </location>
</feature>
<evidence type="ECO:0000256" key="8">
    <source>
        <dbReference type="ARBA" id="ARBA00022927"/>
    </source>
</evidence>
<evidence type="ECO:0000256" key="12">
    <source>
        <dbReference type="ARBA" id="ARBA00025078"/>
    </source>
</evidence>
<dbReference type="NCBIfam" id="TIGR00328">
    <property type="entry name" value="flhB"/>
    <property type="match status" value="1"/>
</dbReference>
<keyword evidence="7 13" id="KW-1005">Bacterial flagellum biogenesis</keyword>
<dbReference type="RefSeq" id="WP_034413337.1">
    <property type="nucleotide sequence ID" value="NZ_JGVK01000006.1"/>
</dbReference>
<proteinExistence type="inferred from homology"/>
<dbReference type="AlphaFoldDB" id="A0A084CNZ2"/>
<keyword evidence="15" id="KW-0966">Cell projection</keyword>
<organism evidence="15 16">
    <name type="scientific">Candidatus Photodesmus blepharonis</name>
    <dbReference type="NCBI Taxonomy" id="1179155"/>
    <lineage>
        <taxon>Bacteria</taxon>
        <taxon>Pseudomonadati</taxon>
        <taxon>Pseudomonadota</taxon>
        <taxon>Gammaproteobacteria</taxon>
        <taxon>Vibrionales</taxon>
        <taxon>Vibrionaceae</taxon>
        <taxon>Candidatus Photodesmus</taxon>
    </lineage>
</organism>
<evidence type="ECO:0000313" key="16">
    <source>
        <dbReference type="Proteomes" id="UP000053784"/>
    </source>
</evidence>
<dbReference type="PANTHER" id="PTHR30531:SF12">
    <property type="entry name" value="FLAGELLAR BIOSYNTHETIC PROTEIN FLHB"/>
    <property type="match status" value="1"/>
</dbReference>
<name>A0A084CNZ2_9GAMM</name>
<accession>A0A084CNZ2</accession>
<dbReference type="SUPFAM" id="SSF160544">
    <property type="entry name" value="EscU C-terminal domain-like"/>
    <property type="match status" value="1"/>
</dbReference>
<keyword evidence="10 13" id="KW-0472">Membrane</keyword>
<feature type="transmembrane region" description="Helical" evidence="13">
    <location>
        <begin position="137"/>
        <end position="163"/>
    </location>
</feature>
<dbReference type="InterPro" id="IPR006136">
    <property type="entry name" value="FlhB"/>
</dbReference>
<comment type="subcellular location">
    <subcellularLocation>
        <location evidence="1">Cell membrane</location>
        <topology evidence="1">Multi-pass membrane protein</topology>
    </subcellularLocation>
</comment>
<feature type="compositionally biased region" description="Basic and acidic residues" evidence="14">
    <location>
        <begin position="1"/>
        <end position="14"/>
    </location>
</feature>
<evidence type="ECO:0000256" key="4">
    <source>
        <dbReference type="ARBA" id="ARBA00022448"/>
    </source>
</evidence>
<dbReference type="PRINTS" id="PR00950">
    <property type="entry name" value="TYPE3IMSPROT"/>
</dbReference>
<dbReference type="InterPro" id="IPR029025">
    <property type="entry name" value="T3SS_substrate_exporter_C"/>
</dbReference>
<reference evidence="15 16" key="1">
    <citation type="submission" date="2014-03" db="EMBL/GenBank/DDBJ databases">
        <title>Selection and divergence in the genomes of co-occurring obligate luminous symbionts with specific hosts.</title>
        <authorList>
            <person name="Hendry T.A."/>
            <person name="de Wet J.R."/>
            <person name="Dunlap P.V."/>
        </authorList>
    </citation>
    <scope>NUCLEOTIDE SEQUENCE [LARGE SCALE GENOMIC DNA]</scope>
    <source>
        <strain evidence="15 16">Ppalp.1</strain>
    </source>
</reference>
<dbReference type="PANTHER" id="PTHR30531">
    <property type="entry name" value="FLAGELLAR BIOSYNTHETIC PROTEIN FLHB"/>
    <property type="match status" value="1"/>
</dbReference>
<protein>
    <recommendedName>
        <fullName evidence="3 13">Flagellar biosynthetic protein FlhB</fullName>
    </recommendedName>
</protein>
<keyword evidence="5 13" id="KW-1003">Cell membrane</keyword>
<feature type="region of interest" description="Disordered" evidence="14">
    <location>
        <begin position="1"/>
        <end position="24"/>
    </location>
</feature>
<keyword evidence="11 13" id="KW-1006">Bacterial flagellum protein export</keyword>
<dbReference type="eggNOG" id="COG1377">
    <property type="taxonomic scope" value="Bacteria"/>
</dbReference>
<feature type="transmembrane region" description="Helical" evidence="13">
    <location>
        <begin position="189"/>
        <end position="213"/>
    </location>
</feature>
<dbReference type="GO" id="GO:0009306">
    <property type="term" value="P:protein secretion"/>
    <property type="evidence" value="ECO:0007669"/>
    <property type="project" value="InterPro"/>
</dbReference>
<evidence type="ECO:0000256" key="14">
    <source>
        <dbReference type="SAM" id="MobiDB-lite"/>
    </source>
</evidence>
<dbReference type="OrthoDB" id="9807950at2"/>
<dbReference type="STRING" id="1179155.CF67_14117"/>
<dbReference type="Proteomes" id="UP000053784">
    <property type="component" value="Unassembled WGS sequence"/>
</dbReference>
<keyword evidence="9 13" id="KW-1133">Transmembrane helix</keyword>
<comment type="similarity">
    <text evidence="2 13">Belongs to the type III secretion exporter family.</text>
</comment>
<dbReference type="InterPro" id="IPR006135">
    <property type="entry name" value="T3SS_substrate_exporter"/>
</dbReference>
<dbReference type="EMBL" id="JGVK01000006">
    <property type="protein sequence ID" value="KEY91521.1"/>
    <property type="molecule type" value="Genomic_DNA"/>
</dbReference>
<evidence type="ECO:0000256" key="5">
    <source>
        <dbReference type="ARBA" id="ARBA00022475"/>
    </source>
</evidence>
<evidence type="ECO:0000256" key="2">
    <source>
        <dbReference type="ARBA" id="ARBA00010690"/>
    </source>
</evidence>
<dbReference type="GO" id="GO:0044780">
    <property type="term" value="P:bacterial-type flagellum assembly"/>
    <property type="evidence" value="ECO:0007669"/>
    <property type="project" value="InterPro"/>
</dbReference>
<keyword evidence="15" id="KW-0282">Flagellum</keyword>
<evidence type="ECO:0000256" key="6">
    <source>
        <dbReference type="ARBA" id="ARBA00022692"/>
    </source>
</evidence>
<evidence type="ECO:0000256" key="9">
    <source>
        <dbReference type="ARBA" id="ARBA00022989"/>
    </source>
</evidence>
<evidence type="ECO:0000256" key="1">
    <source>
        <dbReference type="ARBA" id="ARBA00004651"/>
    </source>
</evidence>
<evidence type="ECO:0000256" key="11">
    <source>
        <dbReference type="ARBA" id="ARBA00023225"/>
    </source>
</evidence>
<evidence type="ECO:0000256" key="3">
    <source>
        <dbReference type="ARBA" id="ARBA00021622"/>
    </source>
</evidence>
<evidence type="ECO:0000256" key="13">
    <source>
        <dbReference type="RuleBase" id="RU364091"/>
    </source>
</evidence>
<dbReference type="GO" id="GO:0005886">
    <property type="term" value="C:plasma membrane"/>
    <property type="evidence" value="ECO:0007669"/>
    <property type="project" value="UniProtKB-SubCell"/>
</dbReference>
<gene>
    <name evidence="13 15" type="primary">flhB</name>
    <name evidence="15" type="ORF">CF67_14117</name>
</gene>